<evidence type="ECO:0000256" key="1">
    <source>
        <dbReference type="SAM" id="MobiDB-lite"/>
    </source>
</evidence>
<feature type="region of interest" description="Disordered" evidence="1">
    <location>
        <begin position="223"/>
        <end position="254"/>
    </location>
</feature>
<protein>
    <recommendedName>
        <fullName evidence="3">Protein kinase domain-containing protein</fullName>
    </recommendedName>
</protein>
<dbReference type="Proteomes" id="UP000677913">
    <property type="component" value="Unassembled WGS sequence"/>
</dbReference>
<dbReference type="RefSeq" id="WP_211469826.1">
    <property type="nucleotide sequence ID" value="NZ_JAGSXH010000085.1"/>
</dbReference>
<dbReference type="InterPro" id="IPR000719">
    <property type="entry name" value="Prot_kinase_dom"/>
</dbReference>
<keyword evidence="2" id="KW-0472">Membrane</keyword>
<dbReference type="SMART" id="SM00220">
    <property type="entry name" value="S_TKc"/>
    <property type="match status" value="1"/>
</dbReference>
<feature type="compositionally biased region" description="Low complexity" evidence="1">
    <location>
        <begin position="463"/>
        <end position="488"/>
    </location>
</feature>
<dbReference type="GO" id="GO:0005524">
    <property type="term" value="F:ATP binding"/>
    <property type="evidence" value="ECO:0007669"/>
    <property type="project" value="InterPro"/>
</dbReference>
<dbReference type="GO" id="GO:0004674">
    <property type="term" value="F:protein serine/threonine kinase activity"/>
    <property type="evidence" value="ECO:0007669"/>
    <property type="project" value="TreeGrafter"/>
</dbReference>
<dbReference type="PROSITE" id="PS50011">
    <property type="entry name" value="PROTEIN_KINASE_DOM"/>
    <property type="match status" value="1"/>
</dbReference>
<feature type="compositionally biased region" description="Acidic residues" evidence="1">
    <location>
        <begin position="234"/>
        <end position="244"/>
    </location>
</feature>
<keyword evidence="2" id="KW-0812">Transmembrane</keyword>
<dbReference type="Gene3D" id="3.30.200.20">
    <property type="entry name" value="Phosphorylase Kinase, domain 1"/>
    <property type="match status" value="1"/>
</dbReference>
<dbReference type="SUPFAM" id="SSF56112">
    <property type="entry name" value="Protein kinase-like (PK-like)"/>
    <property type="match status" value="1"/>
</dbReference>
<keyword evidence="2" id="KW-1133">Transmembrane helix</keyword>
<feature type="region of interest" description="Disordered" evidence="1">
    <location>
        <begin position="376"/>
        <end position="496"/>
    </location>
</feature>
<organism evidence="4 5">
    <name type="scientific">Actinocrinis puniceicyclus</name>
    <dbReference type="NCBI Taxonomy" id="977794"/>
    <lineage>
        <taxon>Bacteria</taxon>
        <taxon>Bacillati</taxon>
        <taxon>Actinomycetota</taxon>
        <taxon>Actinomycetes</taxon>
        <taxon>Catenulisporales</taxon>
        <taxon>Actinospicaceae</taxon>
        <taxon>Actinocrinis</taxon>
    </lineage>
</organism>
<dbReference type="EMBL" id="JAGSXH010000085">
    <property type="protein sequence ID" value="MBS2965469.1"/>
    <property type="molecule type" value="Genomic_DNA"/>
</dbReference>
<feature type="domain" description="Protein kinase" evidence="3">
    <location>
        <begin position="14"/>
        <end position="299"/>
    </location>
</feature>
<evidence type="ECO:0000313" key="5">
    <source>
        <dbReference type="Proteomes" id="UP000677913"/>
    </source>
</evidence>
<feature type="compositionally biased region" description="Gly residues" evidence="1">
    <location>
        <begin position="452"/>
        <end position="462"/>
    </location>
</feature>
<dbReference type="AlphaFoldDB" id="A0A8J8BG74"/>
<dbReference type="PANTHER" id="PTHR44329:SF214">
    <property type="entry name" value="PROTEIN KINASE DOMAIN-CONTAINING PROTEIN"/>
    <property type="match status" value="1"/>
</dbReference>
<dbReference type="PANTHER" id="PTHR44329">
    <property type="entry name" value="SERINE/THREONINE-PROTEIN KINASE TNNI3K-RELATED"/>
    <property type="match status" value="1"/>
</dbReference>
<keyword evidence="5" id="KW-1185">Reference proteome</keyword>
<proteinExistence type="predicted"/>
<evidence type="ECO:0000256" key="2">
    <source>
        <dbReference type="SAM" id="Phobius"/>
    </source>
</evidence>
<dbReference type="Gene3D" id="1.10.510.10">
    <property type="entry name" value="Transferase(Phosphotransferase) domain 1"/>
    <property type="match status" value="1"/>
</dbReference>
<feature type="compositionally biased region" description="Low complexity" evidence="1">
    <location>
        <begin position="410"/>
        <end position="451"/>
    </location>
</feature>
<sequence length="496" mass="49504">MTLGRPGDLLADRYRLDRFVGSAGTAERWQAYDERLARPVTARIETAVGDEGGQQGSVAVARAALSTIARLNHPGVAAVYDMGTADELRGGAVGYAISEWTEGRTLGQIMAGGLHPWQRAADWGRQISSALAALHEIGIAHGALSPESVAIHDDRQVKIFDVGLDDVEPVAAAEADPLEGEDDDAGERELPAGAPEDVYALAFMLWEATVGAAPEYVAAGTEAAGGAPKGRDEAQDEAPDEPAEDERPGGREGAEVDQRPLLEAGAPAGFAVLLGQMLSHDPARRPTAAQAEERFLPFAASERAGDTLPGIAAIPAQTQVIDAPMAGAAAARVARPEPDRRRGAWLGLGLLVAALLAGLGLLLANLNSHPAGPGGLNPVVPSSSPGTVDLPDGTVSTVASQPAPTFGHRTGSTSPAPPSTAATSQAPSSPAASATGGSPSPSGVPTGSTPTSGGGSGGGGGVPASPSGSGAPASSASAGPGSQSQAAQMPGGTAAQ</sequence>
<evidence type="ECO:0000313" key="4">
    <source>
        <dbReference type="EMBL" id="MBS2965469.1"/>
    </source>
</evidence>
<name>A0A8J8BG74_9ACTN</name>
<evidence type="ECO:0000259" key="3">
    <source>
        <dbReference type="PROSITE" id="PS50011"/>
    </source>
</evidence>
<comment type="caution">
    <text evidence="4">The sequence shown here is derived from an EMBL/GenBank/DDBJ whole genome shotgun (WGS) entry which is preliminary data.</text>
</comment>
<gene>
    <name evidence="4" type="ORF">KGA66_20625</name>
</gene>
<dbReference type="InterPro" id="IPR051681">
    <property type="entry name" value="Ser/Thr_Kinases-Pseudokinases"/>
</dbReference>
<accession>A0A8J8BG74</accession>
<dbReference type="Pfam" id="PF00069">
    <property type="entry name" value="Pkinase"/>
    <property type="match status" value="1"/>
</dbReference>
<feature type="compositionally biased region" description="Polar residues" evidence="1">
    <location>
        <begin position="394"/>
        <end position="403"/>
    </location>
</feature>
<reference evidence="4" key="1">
    <citation type="submission" date="2021-04" db="EMBL/GenBank/DDBJ databases">
        <title>Genome based classification of Actinospica acidithermotolerans sp. nov., an actinobacterium isolated from an Indonesian hot spring.</title>
        <authorList>
            <person name="Kusuma A.B."/>
            <person name="Putra K.E."/>
            <person name="Nafisah S."/>
            <person name="Loh J."/>
            <person name="Nouioui I."/>
            <person name="Goodfellow M."/>
        </authorList>
    </citation>
    <scope>NUCLEOTIDE SEQUENCE</scope>
    <source>
        <strain evidence="4">DSM 45618</strain>
    </source>
</reference>
<feature type="compositionally biased region" description="Basic and acidic residues" evidence="1">
    <location>
        <begin position="245"/>
        <end position="254"/>
    </location>
</feature>
<feature type="transmembrane region" description="Helical" evidence="2">
    <location>
        <begin position="344"/>
        <end position="364"/>
    </location>
</feature>
<dbReference type="InterPro" id="IPR011009">
    <property type="entry name" value="Kinase-like_dom_sf"/>
</dbReference>